<evidence type="ECO:0000256" key="3">
    <source>
        <dbReference type="ARBA" id="ARBA00013137"/>
    </source>
</evidence>
<protein>
    <recommendedName>
        <fullName evidence="4">Urocanate reductase</fullName>
        <ecNumber evidence="3">1.3.99.33</ecNumber>
    </recommendedName>
</protein>
<sequence>MAHDIYTATAKGNRGDIKVSLEYSNGKIHSVTIDEQHESPGITDYALSEIPKMIVENQSYNIDTVTGATITANAIKKAVKNALQDNDSNRESFAKKVDLIRHDENDQQDYKYINESDVKWDQVADVVIIGAGAAGLCAAIESRKKGLSVDLVEYSPSYLHSNSTLCGGYYYAGGGTRLQKEQGIEDSNEEWRRYLDACGEGFEDSEMTDIFIEKSSDDFDWLIDEIGVNFPVDNTIMMGNERTLAHITKPVARSYYTKEQSGYGITMPLYRKAKELGTNFYFQTTGKKLILDKNKRVIGLHTDKGNFKANKGVIVASAGFSRNKEWIKSFKPEMVSGDSYGSVRQNGDGIRMGIDLGANIANMWMAIADSVGTQTGENIWVGVWLYMWDQPFLYVGTDAKRHFNEDMYYEHAAKELANLDGGYAWMIWDQTAVDNGVENITAPAPSPGLEREVEDGFFKKANSLRNLAEQIGVDPDTFEETISEWNAMMKKDGIDTKYGRTVGNYPIENGPYYAAKVAPSTPDTAGGLCINKKAQVLDVWGNVIDGLYAAGSTTAGWRGKTYPGCGMAITNAVVFGRIAGQDIANN</sequence>
<dbReference type="GeneID" id="86970480"/>
<dbReference type="Gene3D" id="3.90.1010.20">
    <property type="match status" value="1"/>
</dbReference>
<reference evidence="10" key="1">
    <citation type="submission" date="2024-05" db="EMBL/GenBank/DDBJ databases">
        <title>Aerococcus urinae taxonomy study.</title>
        <authorList>
            <person name="Christensen J."/>
            <person name="Senneby E."/>
        </authorList>
    </citation>
    <scope>NUCLEOTIDE SEQUENCE</scope>
    <source>
        <strain evidence="10">CDC-3352-U95</strain>
    </source>
</reference>
<dbReference type="InterPro" id="IPR007329">
    <property type="entry name" value="FMN-bd"/>
</dbReference>
<dbReference type="InterPro" id="IPR050315">
    <property type="entry name" value="FAD-oxidoreductase_2"/>
</dbReference>
<evidence type="ECO:0000256" key="8">
    <source>
        <dbReference type="ARBA" id="ARBA00049922"/>
    </source>
</evidence>
<name>A0ABT4C0V7_9LACT</name>
<dbReference type="PANTHER" id="PTHR43400">
    <property type="entry name" value="FUMARATE REDUCTASE"/>
    <property type="match status" value="1"/>
</dbReference>
<feature type="domain" description="FMN-binding" evidence="9">
    <location>
        <begin position="12"/>
        <end position="86"/>
    </location>
</feature>
<keyword evidence="7" id="KW-0560">Oxidoreductase</keyword>
<evidence type="ECO:0000259" key="9">
    <source>
        <dbReference type="SMART" id="SM00900"/>
    </source>
</evidence>
<comment type="caution">
    <text evidence="10">The sequence shown here is derived from an EMBL/GenBank/DDBJ whole genome shotgun (WGS) entry which is preliminary data.</text>
</comment>
<dbReference type="EMBL" id="JAOTMD010000004">
    <property type="protein sequence ID" value="MCY3025308.1"/>
    <property type="molecule type" value="Genomic_DNA"/>
</dbReference>
<dbReference type="Proteomes" id="UP001072007">
    <property type="component" value="Unassembled WGS sequence"/>
</dbReference>
<keyword evidence="6" id="KW-0274">FAD</keyword>
<comment type="catalytic activity">
    <reaction evidence="8">
        <text>dihydrourocanate + A = urocanate + AH2</text>
        <dbReference type="Rhea" id="RHEA:36059"/>
        <dbReference type="ChEBI" id="CHEBI:13193"/>
        <dbReference type="ChEBI" id="CHEBI:17499"/>
        <dbReference type="ChEBI" id="CHEBI:27247"/>
        <dbReference type="ChEBI" id="CHEBI:72991"/>
        <dbReference type="EC" id="1.3.99.33"/>
    </reaction>
</comment>
<accession>A0ABT4C0V7</accession>
<evidence type="ECO:0000256" key="4">
    <source>
        <dbReference type="ARBA" id="ARBA00015872"/>
    </source>
</evidence>
<evidence type="ECO:0000313" key="11">
    <source>
        <dbReference type="Proteomes" id="UP001072007"/>
    </source>
</evidence>
<evidence type="ECO:0000256" key="2">
    <source>
        <dbReference type="ARBA" id="ARBA00001974"/>
    </source>
</evidence>
<evidence type="ECO:0000256" key="6">
    <source>
        <dbReference type="ARBA" id="ARBA00022827"/>
    </source>
</evidence>
<dbReference type="SMART" id="SM00900">
    <property type="entry name" value="FMN_bind"/>
    <property type="match status" value="1"/>
</dbReference>
<evidence type="ECO:0000256" key="7">
    <source>
        <dbReference type="ARBA" id="ARBA00023002"/>
    </source>
</evidence>
<comment type="cofactor">
    <cofactor evidence="2">
        <name>FAD</name>
        <dbReference type="ChEBI" id="CHEBI:57692"/>
    </cofactor>
</comment>
<dbReference type="InterPro" id="IPR003953">
    <property type="entry name" value="FAD-dep_OxRdtase_2_FAD-bd"/>
</dbReference>
<dbReference type="Pfam" id="PF04205">
    <property type="entry name" value="FMN_bind"/>
    <property type="match status" value="1"/>
</dbReference>
<dbReference type="EC" id="1.3.99.33" evidence="3"/>
<keyword evidence="11" id="KW-1185">Reference proteome</keyword>
<dbReference type="RefSeq" id="WP_267982703.1">
    <property type="nucleotide sequence ID" value="NZ_JAOTMD010000004.1"/>
</dbReference>
<keyword evidence="5" id="KW-0285">Flavoprotein</keyword>
<evidence type="ECO:0000313" key="10">
    <source>
        <dbReference type="EMBL" id="MCY3025308.1"/>
    </source>
</evidence>
<dbReference type="InterPro" id="IPR027477">
    <property type="entry name" value="Succ_DH/fumarate_Rdtase_cat_sf"/>
</dbReference>
<gene>
    <name evidence="10" type="ORF">ODY23_03125</name>
</gene>
<dbReference type="SUPFAM" id="SSF51905">
    <property type="entry name" value="FAD/NAD(P)-binding domain"/>
    <property type="match status" value="1"/>
</dbReference>
<organism evidence="10 11">
    <name type="scientific">Aerococcus loyolae</name>
    <dbReference type="NCBI Taxonomy" id="2976809"/>
    <lineage>
        <taxon>Bacteria</taxon>
        <taxon>Bacillati</taxon>
        <taxon>Bacillota</taxon>
        <taxon>Bacilli</taxon>
        <taxon>Lactobacillales</taxon>
        <taxon>Aerococcaceae</taxon>
        <taxon>Aerococcus</taxon>
    </lineage>
</organism>
<comment type="cofactor">
    <cofactor evidence="1">
        <name>FMN</name>
        <dbReference type="ChEBI" id="CHEBI:58210"/>
    </cofactor>
</comment>
<dbReference type="SUPFAM" id="SSF56425">
    <property type="entry name" value="Succinate dehydrogenase/fumarate reductase flavoprotein, catalytic domain"/>
    <property type="match status" value="1"/>
</dbReference>
<dbReference type="InterPro" id="IPR036188">
    <property type="entry name" value="FAD/NAD-bd_sf"/>
</dbReference>
<dbReference type="Gene3D" id="3.90.700.10">
    <property type="entry name" value="Succinate dehydrogenase/fumarate reductase flavoprotein, catalytic domain"/>
    <property type="match status" value="1"/>
</dbReference>
<evidence type="ECO:0000256" key="5">
    <source>
        <dbReference type="ARBA" id="ARBA00022630"/>
    </source>
</evidence>
<proteinExistence type="predicted"/>
<evidence type="ECO:0000256" key="1">
    <source>
        <dbReference type="ARBA" id="ARBA00001917"/>
    </source>
</evidence>
<dbReference type="PANTHER" id="PTHR43400:SF10">
    <property type="entry name" value="3-OXOSTEROID 1-DEHYDROGENASE"/>
    <property type="match status" value="1"/>
</dbReference>
<dbReference type="Gene3D" id="3.50.50.60">
    <property type="entry name" value="FAD/NAD(P)-binding domain"/>
    <property type="match status" value="1"/>
</dbReference>
<dbReference type="Pfam" id="PF00890">
    <property type="entry name" value="FAD_binding_2"/>
    <property type="match status" value="1"/>
</dbReference>